<comment type="caution">
    <text evidence="2">The sequence shown here is derived from an EMBL/GenBank/DDBJ whole genome shotgun (WGS) entry which is preliminary data.</text>
</comment>
<evidence type="ECO:0000313" key="2">
    <source>
        <dbReference type="EMBL" id="KAA1106805.1"/>
    </source>
</evidence>
<sequence length="52" mass="5351">MEGREWLYIQNLNVGITWPGPPGLERSASGSGTSLSGRLIGGPGVRTGTPAV</sequence>
<feature type="region of interest" description="Disordered" evidence="1">
    <location>
        <begin position="19"/>
        <end position="52"/>
    </location>
</feature>
<name>A0A5B0Q0V4_PUCGR</name>
<dbReference type="AlphaFoldDB" id="A0A5B0Q0V4"/>
<gene>
    <name evidence="2" type="ORF">PGTUg99_007546</name>
</gene>
<dbReference type="Proteomes" id="UP000325313">
    <property type="component" value="Unassembled WGS sequence"/>
</dbReference>
<protein>
    <submittedName>
        <fullName evidence="2">Uncharacterized protein</fullName>
    </submittedName>
</protein>
<proteinExistence type="predicted"/>
<reference evidence="2 3" key="1">
    <citation type="submission" date="2019-05" db="EMBL/GenBank/DDBJ databases">
        <title>Emergence of the Ug99 lineage of the wheat stem rust pathogen through somatic hybridization.</title>
        <authorList>
            <person name="Li F."/>
            <person name="Upadhyaya N.M."/>
            <person name="Sperschneider J."/>
            <person name="Matny O."/>
            <person name="Nguyen-Phuc H."/>
            <person name="Mago R."/>
            <person name="Raley C."/>
            <person name="Miller M.E."/>
            <person name="Silverstein K.A.T."/>
            <person name="Henningsen E."/>
            <person name="Hirsch C.D."/>
            <person name="Visser B."/>
            <person name="Pretorius Z.A."/>
            <person name="Steffenson B.J."/>
            <person name="Schwessinger B."/>
            <person name="Dodds P.N."/>
            <person name="Figueroa M."/>
        </authorList>
    </citation>
    <scope>NUCLEOTIDE SEQUENCE [LARGE SCALE GENOMIC DNA]</scope>
    <source>
        <strain evidence="2 3">Ug99</strain>
    </source>
</reference>
<accession>A0A5B0Q0V4</accession>
<evidence type="ECO:0000256" key="1">
    <source>
        <dbReference type="SAM" id="MobiDB-lite"/>
    </source>
</evidence>
<dbReference type="EMBL" id="VDEP01000309">
    <property type="protein sequence ID" value="KAA1106805.1"/>
    <property type="molecule type" value="Genomic_DNA"/>
</dbReference>
<organism evidence="2 3">
    <name type="scientific">Puccinia graminis f. sp. tritici</name>
    <dbReference type="NCBI Taxonomy" id="56615"/>
    <lineage>
        <taxon>Eukaryota</taxon>
        <taxon>Fungi</taxon>
        <taxon>Dikarya</taxon>
        <taxon>Basidiomycota</taxon>
        <taxon>Pucciniomycotina</taxon>
        <taxon>Pucciniomycetes</taxon>
        <taxon>Pucciniales</taxon>
        <taxon>Pucciniaceae</taxon>
        <taxon>Puccinia</taxon>
    </lineage>
</organism>
<evidence type="ECO:0000313" key="3">
    <source>
        <dbReference type="Proteomes" id="UP000325313"/>
    </source>
</evidence>